<protein>
    <recommendedName>
        <fullName evidence="9">Cobalamin biosynthesis protein CobD</fullName>
    </recommendedName>
</protein>
<accession>A0ABT1CCS0</accession>
<dbReference type="Proteomes" id="UP001523401">
    <property type="component" value="Unassembled WGS sequence"/>
</dbReference>
<evidence type="ECO:0000256" key="6">
    <source>
        <dbReference type="ARBA" id="ARBA00022692"/>
    </source>
</evidence>
<dbReference type="PANTHER" id="PTHR34308:SF1">
    <property type="entry name" value="COBALAMIN BIOSYNTHESIS PROTEIN CBIB"/>
    <property type="match status" value="1"/>
</dbReference>
<evidence type="ECO:0000256" key="2">
    <source>
        <dbReference type="ARBA" id="ARBA00004953"/>
    </source>
</evidence>
<comment type="function">
    <text evidence="9">Converts cobyric acid to cobinamide by the addition of aminopropanol on the F carboxylic group.</text>
</comment>
<comment type="caution">
    <text evidence="10">The sequence shown here is derived from an EMBL/GenBank/DDBJ whole genome shotgun (WGS) entry which is preliminary data.</text>
</comment>
<comment type="subcellular location">
    <subcellularLocation>
        <location evidence="1 9">Cell membrane</location>
        <topology evidence="1 9">Multi-pass membrane protein</topology>
    </subcellularLocation>
</comment>
<evidence type="ECO:0000256" key="5">
    <source>
        <dbReference type="ARBA" id="ARBA00022573"/>
    </source>
</evidence>
<proteinExistence type="inferred from homology"/>
<evidence type="ECO:0000256" key="3">
    <source>
        <dbReference type="ARBA" id="ARBA00006263"/>
    </source>
</evidence>
<feature type="transmembrane region" description="Helical" evidence="9">
    <location>
        <begin position="247"/>
        <end position="270"/>
    </location>
</feature>
<comment type="similarity">
    <text evidence="3 9">Belongs to the CobD/CbiB family.</text>
</comment>
<comment type="pathway">
    <text evidence="2 9">Cofactor biosynthesis; adenosylcobalamin biosynthesis.</text>
</comment>
<dbReference type="NCBIfam" id="TIGR00380">
    <property type="entry name" value="cobal_cbiB"/>
    <property type="match status" value="1"/>
</dbReference>
<evidence type="ECO:0000313" key="10">
    <source>
        <dbReference type="EMBL" id="MCO6158655.1"/>
    </source>
</evidence>
<evidence type="ECO:0000313" key="11">
    <source>
        <dbReference type="Proteomes" id="UP001523401"/>
    </source>
</evidence>
<comment type="caution">
    <text evidence="9">Lacks conserved residue(s) required for the propagation of feature annotation.</text>
</comment>
<evidence type="ECO:0000256" key="1">
    <source>
        <dbReference type="ARBA" id="ARBA00004651"/>
    </source>
</evidence>
<keyword evidence="4 9" id="KW-1003">Cell membrane</keyword>
<evidence type="ECO:0000256" key="8">
    <source>
        <dbReference type="ARBA" id="ARBA00023136"/>
    </source>
</evidence>
<feature type="transmembrane region" description="Helical" evidence="9">
    <location>
        <begin position="330"/>
        <end position="348"/>
    </location>
</feature>
<feature type="transmembrane region" description="Helical" evidence="9">
    <location>
        <begin position="85"/>
        <end position="105"/>
    </location>
</feature>
<evidence type="ECO:0000256" key="9">
    <source>
        <dbReference type="HAMAP-Rule" id="MF_00024"/>
    </source>
</evidence>
<sequence length="349" mass="37080">MFLSLTLCALLTEGLIGYPDAVFRRIGHPVTWIGRLITALDHWLNPAISPTQRAGEIGSVAPAEENRGLRCRNPSPESAVWQTRALGLVALLLIVGLPVGVTLVAQAIAARFLPASLVFVFEAIFASTLIAQRSLYSHVRAVLIGLRSEGLAGGRRAVAMIVGRDPETLDRAGVVRAAIESLAENFSDGVVAPVFWMAVFGLPGAVAYKAINTADSMIGHLTPKHTEFGRASALCDDCVNSPASRLAALWLVLASASLGSGMVRAIRAVWRDAARHRSPNAGWPEAAMAGGLALRLAGPRQYKGVLVADSWMGDGRSEAEPGDLSRALRLYCLACAFQGAFLLALLVWI</sequence>
<keyword evidence="5 9" id="KW-0169">Cobalamin biosynthesis</keyword>
<gene>
    <name evidence="10" type="primary">cbiB</name>
    <name evidence="9" type="synonym">cobD</name>
    <name evidence="10" type="ORF">NF685_01255</name>
</gene>
<keyword evidence="11" id="KW-1185">Reference proteome</keyword>
<keyword evidence="7 9" id="KW-1133">Transmembrane helix</keyword>
<reference evidence="10 11" key="1">
    <citation type="submission" date="2022-06" db="EMBL/GenBank/DDBJ databases">
        <title>Whole-genome of Asaia lannensis strain LMG 27011T.</title>
        <authorList>
            <person name="Sombolestani A."/>
        </authorList>
    </citation>
    <scope>NUCLEOTIDE SEQUENCE [LARGE SCALE GENOMIC DNA]</scope>
    <source>
        <strain evidence="10 11">NBRC 102526</strain>
    </source>
</reference>
<feature type="transmembrane region" description="Helical" evidence="9">
    <location>
        <begin position="112"/>
        <end position="131"/>
    </location>
</feature>
<keyword evidence="6 9" id="KW-0812">Transmembrane</keyword>
<name>A0ABT1CCS0_9PROT</name>
<evidence type="ECO:0000256" key="7">
    <source>
        <dbReference type="ARBA" id="ARBA00022989"/>
    </source>
</evidence>
<organism evidence="10 11">
    <name type="scientific">Asaia lannensis NBRC 102526</name>
    <dbReference type="NCBI Taxonomy" id="1307926"/>
    <lineage>
        <taxon>Bacteria</taxon>
        <taxon>Pseudomonadati</taxon>
        <taxon>Pseudomonadota</taxon>
        <taxon>Alphaproteobacteria</taxon>
        <taxon>Acetobacterales</taxon>
        <taxon>Acetobacteraceae</taxon>
        <taxon>Asaia</taxon>
    </lineage>
</organism>
<evidence type="ECO:0000256" key="4">
    <source>
        <dbReference type="ARBA" id="ARBA00022475"/>
    </source>
</evidence>
<keyword evidence="8 9" id="KW-0472">Membrane</keyword>
<dbReference type="InterPro" id="IPR004485">
    <property type="entry name" value="Cobalamin_biosynth_CobD/CbiB"/>
</dbReference>
<dbReference type="Pfam" id="PF03186">
    <property type="entry name" value="CobD_Cbib"/>
    <property type="match status" value="1"/>
</dbReference>
<dbReference type="EMBL" id="JAMXQU010000001">
    <property type="protein sequence ID" value="MCO6158655.1"/>
    <property type="molecule type" value="Genomic_DNA"/>
</dbReference>
<dbReference type="RefSeq" id="WP_252848269.1">
    <property type="nucleotide sequence ID" value="NZ_BAPW01000034.1"/>
</dbReference>
<dbReference type="HAMAP" id="MF_00024">
    <property type="entry name" value="CobD_CbiB"/>
    <property type="match status" value="1"/>
</dbReference>
<dbReference type="PANTHER" id="PTHR34308">
    <property type="entry name" value="COBALAMIN BIOSYNTHESIS PROTEIN CBIB"/>
    <property type="match status" value="1"/>
</dbReference>